<protein>
    <submittedName>
        <fullName evidence="1">Uncharacterized protein</fullName>
    </submittedName>
</protein>
<dbReference type="AlphaFoldDB" id="A0A370KRJ2"/>
<accession>A0A370KRJ2</accession>
<sequence>MIIINTPDGDVELSGEDEVAFLASLPGEGEPLPYSLYKTTLWLRLTDAEAETVMAAKNAQPAKFRGLWDDALIIDSGSAFFETLKAFLTGALTAKRAAELLKPDAITA</sequence>
<dbReference type="Proteomes" id="UP000254939">
    <property type="component" value="Unassembled WGS sequence"/>
</dbReference>
<proteinExistence type="predicted"/>
<name>A0A370KRJ2_9HYPH</name>
<dbReference type="EMBL" id="NAAC01000011">
    <property type="protein sequence ID" value="RDJ12413.1"/>
    <property type="molecule type" value="Genomic_DNA"/>
</dbReference>
<dbReference type="RefSeq" id="WP_114713039.1">
    <property type="nucleotide sequence ID" value="NZ_KZ857259.1"/>
</dbReference>
<gene>
    <name evidence="1" type="ORF">B5K06_11805</name>
</gene>
<reference evidence="1 2" key="1">
    <citation type="submission" date="2017-03" db="EMBL/GenBank/DDBJ databases">
        <title>Genome analysis of Rhizobial strains effectives or ineffectives for nitrogen fixation isolated from bean seeds.</title>
        <authorList>
            <person name="Peralta H."/>
            <person name="Aguilar-Vera A."/>
            <person name="Mora Y."/>
            <person name="Vargas-Lagunas C."/>
            <person name="Girard L."/>
            <person name="Mora J."/>
        </authorList>
    </citation>
    <scope>NUCLEOTIDE SEQUENCE [LARGE SCALE GENOMIC DNA]</scope>
    <source>
        <strain evidence="1 2">CCGM3</strain>
    </source>
</reference>
<organism evidence="1 2">
    <name type="scientific">Rhizobium grahamii</name>
    <dbReference type="NCBI Taxonomy" id="1120045"/>
    <lineage>
        <taxon>Bacteria</taxon>
        <taxon>Pseudomonadati</taxon>
        <taxon>Pseudomonadota</taxon>
        <taxon>Alphaproteobacteria</taxon>
        <taxon>Hyphomicrobiales</taxon>
        <taxon>Rhizobiaceae</taxon>
        <taxon>Rhizobium/Agrobacterium group</taxon>
        <taxon>Rhizobium</taxon>
    </lineage>
</organism>
<evidence type="ECO:0000313" key="2">
    <source>
        <dbReference type="Proteomes" id="UP000254939"/>
    </source>
</evidence>
<evidence type="ECO:0000313" key="1">
    <source>
        <dbReference type="EMBL" id="RDJ12413.1"/>
    </source>
</evidence>
<comment type="caution">
    <text evidence="1">The sequence shown here is derived from an EMBL/GenBank/DDBJ whole genome shotgun (WGS) entry which is preliminary data.</text>
</comment>
<dbReference type="OrthoDB" id="8448936at2"/>